<accession>A0A842JC28</accession>
<dbReference type="NCBIfam" id="TIGR02543">
    <property type="entry name" value="List_Bact_rpt"/>
    <property type="match status" value="1"/>
</dbReference>
<dbReference type="GO" id="GO:0030313">
    <property type="term" value="C:cell envelope"/>
    <property type="evidence" value="ECO:0007669"/>
    <property type="project" value="UniProtKB-SubCell"/>
</dbReference>
<dbReference type="Gene3D" id="2.60.40.4270">
    <property type="entry name" value="Listeria-Bacteroides repeat domain"/>
    <property type="match status" value="2"/>
</dbReference>
<keyword evidence="5" id="KW-0572">Peptidoglycan-anchor</keyword>
<evidence type="ECO:0000313" key="11">
    <source>
        <dbReference type="Proteomes" id="UP000587396"/>
    </source>
</evidence>
<keyword evidence="6" id="KW-0326">Glycosidase</keyword>
<dbReference type="SMART" id="SM00060">
    <property type="entry name" value="FN3"/>
    <property type="match status" value="1"/>
</dbReference>
<gene>
    <name evidence="10" type="ORF">H7313_06680</name>
</gene>
<evidence type="ECO:0000256" key="7">
    <source>
        <dbReference type="SAM" id="SignalP"/>
    </source>
</evidence>
<keyword evidence="3" id="KW-0964">Secreted</keyword>
<dbReference type="InterPro" id="IPR003961">
    <property type="entry name" value="FN3_dom"/>
</dbReference>
<evidence type="ECO:0000256" key="6">
    <source>
        <dbReference type="ARBA" id="ARBA00023295"/>
    </source>
</evidence>
<name>A0A842JC28_9ACTN</name>
<feature type="chain" id="PRO_5032833898" evidence="7">
    <location>
        <begin position="37"/>
        <end position="814"/>
    </location>
</feature>
<evidence type="ECO:0000256" key="2">
    <source>
        <dbReference type="ARBA" id="ARBA00022512"/>
    </source>
</evidence>
<feature type="domain" description="Gram-positive cocci surface proteins LPxTG" evidence="8">
    <location>
        <begin position="782"/>
        <end position="814"/>
    </location>
</feature>
<keyword evidence="4 7" id="KW-0732">Signal</keyword>
<dbReference type="GO" id="GO:0016798">
    <property type="term" value="F:hydrolase activity, acting on glycosyl bonds"/>
    <property type="evidence" value="ECO:0007669"/>
    <property type="project" value="UniProtKB-KW"/>
</dbReference>
<dbReference type="GO" id="GO:0005975">
    <property type="term" value="P:carbohydrate metabolic process"/>
    <property type="evidence" value="ECO:0007669"/>
    <property type="project" value="UniProtKB-ARBA"/>
</dbReference>
<keyword evidence="11" id="KW-1185">Reference proteome</keyword>
<evidence type="ECO:0000256" key="1">
    <source>
        <dbReference type="ARBA" id="ARBA00004196"/>
    </source>
</evidence>
<dbReference type="Proteomes" id="UP000587396">
    <property type="component" value="Unassembled WGS sequence"/>
</dbReference>
<dbReference type="InterPro" id="IPR036116">
    <property type="entry name" value="FN3_sf"/>
</dbReference>
<dbReference type="InterPro" id="IPR013783">
    <property type="entry name" value="Ig-like_fold"/>
</dbReference>
<dbReference type="Gene3D" id="2.60.40.10">
    <property type="entry name" value="Immunoglobulins"/>
    <property type="match status" value="1"/>
</dbReference>
<dbReference type="Pfam" id="PF00041">
    <property type="entry name" value="fn3"/>
    <property type="match status" value="1"/>
</dbReference>
<dbReference type="InterPro" id="IPR019931">
    <property type="entry name" value="LPXTG_anchor"/>
</dbReference>
<keyword evidence="6" id="KW-0378">Hydrolase</keyword>
<proteinExistence type="predicted"/>
<dbReference type="InterPro" id="IPR013378">
    <property type="entry name" value="InlB-like_B-rpt"/>
</dbReference>
<dbReference type="RefSeq" id="WP_185904921.1">
    <property type="nucleotide sequence ID" value="NZ_JACMSE010000003.1"/>
</dbReference>
<sequence>MHTIRALSPSPPARRALAALLALLLALSMLPLTAFADQVAGPNATIDPPDNVSAMALSEASIFVTWDPVDGADSYWVYGRDSGSNDFSLIDVQSVPNYVSDSLAPGTTYYYYVVAYKGGESSAPSSVASATTDEAAHAITYYRNYPDSSGDTEFASGGNFLVGANVPLSDIDAVGTFGANWSRADLKFKGWMDEYDQVMSAGTVVSMPDRPLALTAVWETSRVMVYLGNGADEDTVPVDNQRYFSGDPVTVSSIVPVWPGHTFGGWHNLVTGQVLQPGDTFPMSEYGALLLAQWPEQADASNNTLVLDNDNLLLGDTVSFTATGDRQDATGTADGDTRYIPVKWTMNPFFDIPFANTHPFTDSAVALNLGPQSVTVTFDKQAYNASTGMWASTGETTTLSKPFTVREHVQPLTYHRNYAFDDTTSTSGGDFAPNALVPLSDIVSVGTDTKNWTRSGHRFLGWSEDPQSSWGLTEWYPMPDAPLDLYAIWGSLYTVTYDGDGADGGIVPVDNNEYTAYEEVHVPADTPTKTGYTFGGWLNVLNGQVYQPNNIFYMPEEGAYLKALWAEHADQGQNTLVIDDDDLISGETMTFTATGHRQDVQGSAGGETRFIPVSWTIESVLPFLPFANQHPFTGSYVTNAPGTYTLTAVFVEEFYNICCGTWDPTGQCVSLSAPFTVRAPGAYAVVYDGNGHDGGTVPVDALAYAKDDAVTVATGEPTKAGHVFAGWKADHDDKIYRSGDTFAMPEGGARLVAQWTPQAAPGPNGQPAKPGTPVALSKAGFLPKTGDEAVPFVLLGVAAAAGALGVRSLRRKAE</sequence>
<dbReference type="PROSITE" id="PS50847">
    <property type="entry name" value="GRAM_POS_ANCHORING"/>
    <property type="match status" value="1"/>
</dbReference>
<evidence type="ECO:0000256" key="3">
    <source>
        <dbReference type="ARBA" id="ARBA00022525"/>
    </source>
</evidence>
<evidence type="ECO:0000256" key="5">
    <source>
        <dbReference type="ARBA" id="ARBA00023088"/>
    </source>
</evidence>
<reference evidence="10 11" key="1">
    <citation type="submission" date="2020-08" db="EMBL/GenBank/DDBJ databases">
        <authorList>
            <person name="Liu C."/>
            <person name="Sun Q."/>
        </authorList>
    </citation>
    <scope>NUCLEOTIDE SEQUENCE [LARGE SCALE GENOMIC DNA]</scope>
    <source>
        <strain evidence="10 11">N22</strain>
    </source>
</reference>
<dbReference type="SUPFAM" id="SSF49265">
    <property type="entry name" value="Fibronectin type III"/>
    <property type="match status" value="1"/>
</dbReference>
<feature type="signal peptide" evidence="7">
    <location>
        <begin position="1"/>
        <end position="36"/>
    </location>
</feature>
<dbReference type="PROSITE" id="PS50853">
    <property type="entry name" value="FN3"/>
    <property type="match status" value="1"/>
</dbReference>
<protein>
    <submittedName>
        <fullName evidence="10">InlB B-repeat-containing protein</fullName>
    </submittedName>
</protein>
<organism evidence="10 11">
    <name type="scientific">Gordonibacter massiliensis</name>
    <name type="common">ex Traore et al. 2017</name>
    <dbReference type="NCBI Taxonomy" id="1841863"/>
    <lineage>
        <taxon>Bacteria</taxon>
        <taxon>Bacillati</taxon>
        <taxon>Actinomycetota</taxon>
        <taxon>Coriobacteriia</taxon>
        <taxon>Eggerthellales</taxon>
        <taxon>Eggerthellaceae</taxon>
        <taxon>Gordonibacter</taxon>
    </lineage>
</organism>
<comment type="caution">
    <text evidence="10">The sequence shown here is derived from an EMBL/GenBank/DDBJ whole genome shotgun (WGS) entry which is preliminary data.</text>
</comment>
<keyword evidence="2" id="KW-0134">Cell wall</keyword>
<evidence type="ECO:0000259" key="8">
    <source>
        <dbReference type="PROSITE" id="PS50847"/>
    </source>
</evidence>
<evidence type="ECO:0000259" key="9">
    <source>
        <dbReference type="PROSITE" id="PS50853"/>
    </source>
</evidence>
<evidence type="ECO:0000313" key="10">
    <source>
        <dbReference type="EMBL" id="MBC2889034.1"/>
    </source>
</evidence>
<dbReference type="InterPro" id="IPR042229">
    <property type="entry name" value="Listeria/Bacterioides_rpt_sf"/>
</dbReference>
<comment type="subcellular location">
    <subcellularLocation>
        <location evidence="1">Cell envelope</location>
    </subcellularLocation>
</comment>
<dbReference type="NCBIfam" id="TIGR01167">
    <property type="entry name" value="LPXTG_anchor"/>
    <property type="match status" value="1"/>
</dbReference>
<dbReference type="Pfam" id="PF09479">
    <property type="entry name" value="Flg_new"/>
    <property type="match status" value="2"/>
</dbReference>
<feature type="domain" description="Fibronectin type-III" evidence="9">
    <location>
        <begin position="48"/>
        <end position="135"/>
    </location>
</feature>
<evidence type="ECO:0000256" key="4">
    <source>
        <dbReference type="ARBA" id="ARBA00022729"/>
    </source>
</evidence>
<dbReference type="AlphaFoldDB" id="A0A842JC28"/>
<dbReference type="EMBL" id="JACMSE010000003">
    <property type="protein sequence ID" value="MBC2889034.1"/>
    <property type="molecule type" value="Genomic_DNA"/>
</dbReference>